<keyword evidence="9" id="KW-1185">Reference proteome</keyword>
<organism evidence="8 9">
    <name type="scientific">Azospirillum griseum</name>
    <dbReference type="NCBI Taxonomy" id="2496639"/>
    <lineage>
        <taxon>Bacteria</taxon>
        <taxon>Pseudomonadati</taxon>
        <taxon>Pseudomonadota</taxon>
        <taxon>Alphaproteobacteria</taxon>
        <taxon>Rhodospirillales</taxon>
        <taxon>Azospirillaceae</taxon>
        <taxon>Azospirillum</taxon>
    </lineage>
</organism>
<evidence type="ECO:0000256" key="3">
    <source>
        <dbReference type="ARBA" id="ARBA00022491"/>
    </source>
</evidence>
<comment type="caution">
    <text evidence="8">The sequence shown here is derived from an EMBL/GenBank/DDBJ whole genome shotgun (WGS) entry which is preliminary data.</text>
</comment>
<dbReference type="GO" id="GO:0008657">
    <property type="term" value="F:DNA topoisomerase type II (double strand cut, ATP-hydrolyzing) inhibitor activity"/>
    <property type="evidence" value="ECO:0007669"/>
    <property type="project" value="InterPro"/>
</dbReference>
<dbReference type="SUPFAM" id="SSF50118">
    <property type="entry name" value="Cell growth inhibitor/plasmid maintenance toxic component"/>
    <property type="match status" value="1"/>
</dbReference>
<reference evidence="8 9" key="1">
    <citation type="submission" date="2018-12" db="EMBL/GenBank/DDBJ databases">
        <authorList>
            <person name="Yang Y."/>
        </authorList>
    </citation>
    <scope>NUCLEOTIDE SEQUENCE [LARGE SCALE GENOMIC DNA]</scope>
    <source>
        <strain evidence="8 9">L-25-5w-1</strain>
    </source>
</reference>
<evidence type="ECO:0000256" key="5">
    <source>
        <dbReference type="ARBA" id="ARBA00023163"/>
    </source>
</evidence>
<evidence type="ECO:0000256" key="7">
    <source>
        <dbReference type="ARBA" id="ARBA00033135"/>
    </source>
</evidence>
<dbReference type="GO" id="GO:0006276">
    <property type="term" value="P:plasmid maintenance"/>
    <property type="evidence" value="ECO:0007669"/>
    <property type="project" value="InterPro"/>
</dbReference>
<evidence type="ECO:0000256" key="4">
    <source>
        <dbReference type="ARBA" id="ARBA00023015"/>
    </source>
</evidence>
<evidence type="ECO:0000313" key="9">
    <source>
        <dbReference type="Proteomes" id="UP000277007"/>
    </source>
</evidence>
<gene>
    <name evidence="8" type="ORF">EJ903_18925</name>
</gene>
<keyword evidence="5" id="KW-0804">Transcription</keyword>
<dbReference type="AlphaFoldDB" id="A0A431VD23"/>
<keyword evidence="4" id="KW-0805">Transcription regulation</keyword>
<dbReference type="Proteomes" id="UP000277007">
    <property type="component" value="Unassembled WGS sequence"/>
</dbReference>
<keyword evidence="3" id="KW-0678">Repressor</keyword>
<sequence>MRYLDVCLNPAAQGKRQHPIPYLLIVQGDYVDVERTRVVVPLFRASEVEQPIPRIMPRVRVGEDEFVAVTPQIGALSVTRIGAVVATAQSAHADIRRAIDVLTGDF</sequence>
<dbReference type="EMBL" id="RXMA01000021">
    <property type="protein sequence ID" value="RTR17043.1"/>
    <property type="molecule type" value="Genomic_DNA"/>
</dbReference>
<comment type="similarity">
    <text evidence="1">Belongs to the CcdB toxin family.</text>
</comment>
<evidence type="ECO:0000256" key="2">
    <source>
        <dbReference type="ARBA" id="ARBA00015075"/>
    </source>
</evidence>
<proteinExistence type="inferred from homology"/>
<dbReference type="InterPro" id="IPR011067">
    <property type="entry name" value="Plasmid_toxin/cell-grow_inhib"/>
</dbReference>
<evidence type="ECO:0000256" key="6">
    <source>
        <dbReference type="ARBA" id="ARBA00029628"/>
    </source>
</evidence>
<dbReference type="Gene3D" id="2.30.30.110">
    <property type="match status" value="1"/>
</dbReference>
<protein>
    <recommendedName>
        <fullName evidence="2">Toxin CcdB</fullName>
    </recommendedName>
    <alternativeName>
        <fullName evidence="7">Cytotoxic protein CcdB</fullName>
    </alternativeName>
    <alternativeName>
        <fullName evidence="6">Protein LetD</fullName>
    </alternativeName>
</protein>
<dbReference type="InterPro" id="IPR002712">
    <property type="entry name" value="CcdB"/>
</dbReference>
<evidence type="ECO:0000313" key="8">
    <source>
        <dbReference type="EMBL" id="RTR17043.1"/>
    </source>
</evidence>
<evidence type="ECO:0000256" key="1">
    <source>
        <dbReference type="ARBA" id="ARBA00005230"/>
    </source>
</evidence>
<dbReference type="Pfam" id="PF01845">
    <property type="entry name" value="CcdB"/>
    <property type="match status" value="1"/>
</dbReference>
<name>A0A431VD23_9PROT</name>
<dbReference type="RefSeq" id="WP_126618376.1">
    <property type="nucleotide sequence ID" value="NZ_JBHUCY010000019.1"/>
</dbReference>
<accession>A0A431VD23</accession>
<dbReference type="OrthoDB" id="9813510at2"/>